<feature type="transmembrane region" description="Helical" evidence="9">
    <location>
        <begin position="516"/>
        <end position="539"/>
    </location>
</feature>
<dbReference type="InterPro" id="IPR003492">
    <property type="entry name" value="Battenin_disease_Cln3"/>
</dbReference>
<keyword evidence="5 9" id="KW-1133">Transmembrane helix</keyword>
<feature type="transmembrane region" description="Helical" evidence="9">
    <location>
        <begin position="636"/>
        <end position="654"/>
    </location>
</feature>
<dbReference type="InterPro" id="IPR000891">
    <property type="entry name" value="PYR_CT"/>
</dbReference>
<feature type="transmembrane region" description="Helical" evidence="9">
    <location>
        <begin position="704"/>
        <end position="724"/>
    </location>
</feature>
<dbReference type="InterPro" id="IPR036259">
    <property type="entry name" value="MFS_trans_sf"/>
</dbReference>
<reference evidence="11 12" key="1">
    <citation type="submission" date="2018-07" db="EMBL/GenBank/DDBJ databases">
        <title>Section-level genome sequencing of Aspergillus section Nigri to investigate inter- and intra-species variation.</title>
        <authorList>
            <consortium name="DOE Joint Genome Institute"/>
            <person name="Vesth T.C."/>
            <person name="Nybo J.L."/>
            <person name="Theobald S."/>
            <person name="Frisvad J.C."/>
            <person name="Larsen T.O."/>
            <person name="Nielsen K.F."/>
            <person name="Hoof J.B."/>
            <person name="Brandl J."/>
            <person name="Salamov A."/>
            <person name="Riley R."/>
            <person name="Gladden J.M."/>
            <person name="Phatale P."/>
            <person name="Nielsen M.T."/>
            <person name="Lyhne E.K."/>
            <person name="Kogle M.E."/>
            <person name="Strasser K."/>
            <person name="McDonnell E."/>
            <person name="Barry K."/>
            <person name="Clum A."/>
            <person name="Chen C."/>
            <person name="Nolan M."/>
            <person name="Sandor L."/>
            <person name="Kuo A."/>
            <person name="Lipzen A."/>
            <person name="Hainaut M."/>
            <person name="Drula E."/>
            <person name="Tsang A."/>
            <person name="Magnuson J.K."/>
            <person name="Henrissat B."/>
            <person name="Wiebenga A."/>
            <person name="Simmons B.A."/>
            <person name="Makela M.R."/>
            <person name="De vries R.P."/>
            <person name="Grigoriev I.V."/>
            <person name="Mortensen U.H."/>
            <person name="Baker S.E."/>
            <person name="Andersen M.R."/>
        </authorList>
    </citation>
    <scope>NUCLEOTIDE SEQUENCE [LARGE SCALE GENOMIC DNA]</scope>
    <source>
        <strain evidence="11 12">ATCC 13496</strain>
    </source>
</reference>
<feature type="transmembrane region" description="Helical" evidence="9">
    <location>
        <begin position="457"/>
        <end position="477"/>
    </location>
</feature>
<dbReference type="GO" id="GO:0005829">
    <property type="term" value="C:cytosol"/>
    <property type="evidence" value="ECO:0007669"/>
    <property type="project" value="TreeGrafter"/>
</dbReference>
<dbReference type="VEuPathDB" id="FungiDB:M747DRAFT_252177"/>
<sequence>MMTFRPRMSLFSALRTAPARRRFATEARLTTDHVRIVEVGPRDGLQNEKKSIPLETKLQLIEKLAKTGVTTIEAGSFVPAKWVPQMASTAEICEHLLQTPPQSQTAIAYNYLVPNVRGLENLIKIMDATGVPADTTGSATKTPTTTEISLFAAATEAFSKANTNCTIEESLDRIRPIVSLAKTKNIRVRGYVSVALGCPYEGPDVSPSKVADITATLLEMGADEVSVADTTGMGTAPRTMKLLQALKAAGIANNDLALHFHDTYGQALVNTIVGLEHGIRIFDSSVGGLGGCPYSKGATGNVSTEDLVHTIHGLGMHTGINLEEMAKIGSWISGELGRFNESRAGKAILARMEEGQVMSSAPDGQPMLPLPGAPSSSWSRFRERFGALFHGADPRVCVAFWLLGLINNVLYVIILSAALDLVGPSVPKGVVLLADVIPSFGTKLIAPYFIHLVPYPARVLFCVLCSAVGMLLVALSPAYTDGGSISTKIAGIILASLSSGGGELSFLALTHFYGPFSLAAWGSGTGAAGLVGAGAYAVATTSMGLSVRSTLLAAACLPAIMVVSFFAILPRAPIRTLAAAPVEYRAIDQEDRDDLLDERHGLLGSSAPPSRNKRSDASHELGLQVFKANLQRARGLFFPFMLPLLLVYVAEYTINQGVSPTLLFPLKDSPFEHYRAFYPAYNAIYQVGVFISRSSTPFFRIHDLYLPSLLQIINLVVLTLHALFDFIPSVYIIFIVIFWEGLLGGLVYVNTFAEIGDRVPKEDREFSLGATTVSDSAGICIAGFLGMAFEVCAQLKYDSFHLIISNFSTSNIFKASYHVLGRPSTKFRKIQVLAVLVFWSTYLLRGNKNGPPFIRKISSRLSKKLSVWQTTVLVFLWLYICRNFAKIVGLECPEPLANLYSRSFFRATWITTGLDAGFWTAMGIKPKWLRDIASLVFSGYYLIAAEQADEKVRRVRATLTVEHMRVSWNKSTTPYLWALAKLGRPRLTKYPPRAIRIPRPASSIYKEPTNAWLYFDGSLAALRDQTCIVLDIPGGGFVSMSPRHSEDRLLAWAARTKVPVLSLDYKKAPEYPYPYALNECYDVYHSIVSTRGRCLGLNGRTRPRVVITGDSAGGNLATGVTLMILQSGSTHASRWQGQNMLPPPDGLVLPYPALNMKIESWMTEEQMALIQEKSTRRTNESVLRRKDMDYHRLTPFTSPGTSFGDFQRDSFSDADLEVGNLVDATSEKLAQQQKMDVTEEEVAAITEHQPKQIRTRLAVSSMISYVNDRILTPEMMRAMIILYIGPHNRPDFNTDYLLSPALAPEELLARFPKTYIITGERDPLVDDTVIFAGRLRQAKLRQFQERQELGLEKSYRRFNAKDHVEVSLLPGISHGFMQMAGFFPDSWKHIYRCATWIQDLFDLAQTKKSSSGHLRALTNGAQMPKGPKSVPRGNSSRNHRRRLTGESSGDEDRPLEIGIKKLTPLTPLHRSSSAPIDSTEIDSQDIAAKDGDSEDAKKERIRSVSRGRTLRPGITRKQRPIPMRLTIPPRDGYISGSPSPIPLRERNRSINSLASEEDLLDRRMNGLAGGLMGIGEGARTP</sequence>
<dbReference type="InterPro" id="IPR013785">
    <property type="entry name" value="Aldolase_TIM"/>
</dbReference>
<evidence type="ECO:0000256" key="2">
    <source>
        <dbReference type="ARBA" id="ARBA00007467"/>
    </source>
</evidence>
<keyword evidence="7" id="KW-0456">Lyase</keyword>
<feature type="compositionally biased region" description="Basic and acidic residues" evidence="8">
    <location>
        <begin position="1450"/>
        <end position="1459"/>
    </location>
</feature>
<dbReference type="Pfam" id="PF00682">
    <property type="entry name" value="HMGL-like"/>
    <property type="match status" value="1"/>
</dbReference>
<evidence type="ECO:0000256" key="9">
    <source>
        <dbReference type="SAM" id="Phobius"/>
    </source>
</evidence>
<keyword evidence="6 9" id="KW-0472">Membrane</keyword>
<feature type="domain" description="Pyruvate carboxyltransferase" evidence="10">
    <location>
        <begin position="34"/>
        <end position="326"/>
    </location>
</feature>
<name>A0A370CF55_ASPNG</name>
<dbReference type="GO" id="GO:0004771">
    <property type="term" value="F:sterol ester esterase activity"/>
    <property type="evidence" value="ECO:0007669"/>
    <property type="project" value="TreeGrafter"/>
</dbReference>
<evidence type="ECO:0000256" key="4">
    <source>
        <dbReference type="ARBA" id="ARBA00022723"/>
    </source>
</evidence>
<dbReference type="GO" id="GO:0016829">
    <property type="term" value="F:lyase activity"/>
    <property type="evidence" value="ECO:0007669"/>
    <property type="project" value="UniProtKB-KW"/>
</dbReference>
<feature type="compositionally biased region" description="Basic and acidic residues" evidence="8">
    <location>
        <begin position="1487"/>
        <end position="1502"/>
    </location>
</feature>
<comment type="similarity">
    <text evidence="2">Belongs to the battenin family.</text>
</comment>
<gene>
    <name evidence="11" type="ORF">M747DRAFT_252177</name>
</gene>
<dbReference type="EMBL" id="KZ851900">
    <property type="protein sequence ID" value="RDH25316.1"/>
    <property type="molecule type" value="Genomic_DNA"/>
</dbReference>
<evidence type="ECO:0000256" key="8">
    <source>
        <dbReference type="SAM" id="MobiDB-lite"/>
    </source>
</evidence>
<evidence type="ECO:0000313" key="11">
    <source>
        <dbReference type="EMBL" id="RDH25316.1"/>
    </source>
</evidence>
<protein>
    <submittedName>
        <fullName evidence="11">CLN3-domain-containing protein</fullName>
    </submittedName>
</protein>
<feature type="region of interest" description="Disordered" evidence="8">
    <location>
        <begin position="1417"/>
        <end position="1511"/>
    </location>
</feature>
<proteinExistence type="inferred from homology"/>
<dbReference type="InterPro" id="IPR029058">
    <property type="entry name" value="AB_hydrolase_fold"/>
</dbReference>
<dbReference type="PANTHER" id="PTHR23025:SF3">
    <property type="entry name" value="HORMONE-SENSITIVE LIPASE"/>
    <property type="match status" value="1"/>
</dbReference>
<evidence type="ECO:0000256" key="3">
    <source>
        <dbReference type="ARBA" id="ARBA00022692"/>
    </source>
</evidence>
<comment type="subcellular location">
    <subcellularLocation>
        <location evidence="1">Endomembrane system</location>
        <topology evidence="1">Multi-pass membrane protein</topology>
    </subcellularLocation>
</comment>
<keyword evidence="4" id="KW-0479">Metal-binding</keyword>
<evidence type="ECO:0000256" key="1">
    <source>
        <dbReference type="ARBA" id="ARBA00004127"/>
    </source>
</evidence>
<dbReference type="GO" id="GO:0016020">
    <property type="term" value="C:membrane"/>
    <property type="evidence" value="ECO:0007669"/>
    <property type="project" value="InterPro"/>
</dbReference>
<dbReference type="NCBIfam" id="NF004283">
    <property type="entry name" value="PRK05692.1"/>
    <property type="match status" value="1"/>
</dbReference>
<dbReference type="GO" id="GO:0046872">
    <property type="term" value="F:metal ion binding"/>
    <property type="evidence" value="ECO:0007669"/>
    <property type="project" value="UniProtKB-KW"/>
</dbReference>
<evidence type="ECO:0000259" key="10">
    <source>
        <dbReference type="PROSITE" id="PS50991"/>
    </source>
</evidence>
<dbReference type="Gene3D" id="3.20.20.70">
    <property type="entry name" value="Aldolase class I"/>
    <property type="match status" value="1"/>
</dbReference>
<dbReference type="CDD" id="cd06174">
    <property type="entry name" value="MFS"/>
    <property type="match status" value="1"/>
</dbReference>
<feature type="transmembrane region" description="Helical" evidence="9">
    <location>
        <begin position="489"/>
        <end position="509"/>
    </location>
</feature>
<dbReference type="Gene3D" id="3.40.50.1820">
    <property type="entry name" value="alpha/beta hydrolase"/>
    <property type="match status" value="2"/>
</dbReference>
<dbReference type="SUPFAM" id="SSF53474">
    <property type="entry name" value="alpha/beta-Hydrolases"/>
    <property type="match status" value="1"/>
</dbReference>
<dbReference type="GO" id="GO:0044283">
    <property type="term" value="P:small molecule biosynthetic process"/>
    <property type="evidence" value="ECO:0007669"/>
    <property type="project" value="UniProtKB-ARBA"/>
</dbReference>
<dbReference type="FunFam" id="3.20.20.70:FF:000071">
    <property type="entry name" value="Hydroxymethylglutaryl-CoA lyase"/>
    <property type="match status" value="1"/>
</dbReference>
<feature type="transmembrane region" description="Helical" evidence="9">
    <location>
        <begin position="551"/>
        <end position="569"/>
    </location>
</feature>
<dbReference type="UniPathway" id="UPA00896">
    <property type="reaction ID" value="UER00863"/>
</dbReference>
<evidence type="ECO:0000256" key="6">
    <source>
        <dbReference type="ARBA" id="ARBA00023136"/>
    </source>
</evidence>
<feature type="transmembrane region" description="Helical" evidence="9">
    <location>
        <begin position="730"/>
        <end position="753"/>
    </location>
</feature>
<dbReference type="GO" id="GO:0012505">
    <property type="term" value="C:endomembrane system"/>
    <property type="evidence" value="ECO:0007669"/>
    <property type="project" value="UniProtKB-SubCell"/>
</dbReference>
<feature type="transmembrane region" description="Helical" evidence="9">
    <location>
        <begin position="430"/>
        <end position="450"/>
    </location>
</feature>
<feature type="transmembrane region" description="Helical" evidence="9">
    <location>
        <begin position="398"/>
        <end position="418"/>
    </location>
</feature>
<keyword evidence="3 9" id="KW-0812">Transmembrane</keyword>
<organism evidence="11 12">
    <name type="scientific">Aspergillus niger ATCC 13496</name>
    <dbReference type="NCBI Taxonomy" id="1353008"/>
    <lineage>
        <taxon>Eukaryota</taxon>
        <taxon>Fungi</taxon>
        <taxon>Dikarya</taxon>
        <taxon>Ascomycota</taxon>
        <taxon>Pezizomycotina</taxon>
        <taxon>Eurotiomycetes</taxon>
        <taxon>Eurotiomycetidae</taxon>
        <taxon>Eurotiales</taxon>
        <taxon>Aspergillaceae</taxon>
        <taxon>Aspergillus</taxon>
        <taxon>Aspergillus subgen. Circumdati</taxon>
    </lineage>
</organism>
<evidence type="ECO:0000256" key="5">
    <source>
        <dbReference type="ARBA" id="ARBA00022989"/>
    </source>
</evidence>
<feature type="transmembrane region" description="Helical" evidence="9">
    <location>
        <begin position="765"/>
        <end position="789"/>
    </location>
</feature>
<accession>A0A370CF55</accession>
<dbReference type="Pfam" id="PF02487">
    <property type="entry name" value="CLN3"/>
    <property type="match status" value="1"/>
</dbReference>
<dbReference type="Proteomes" id="UP000253845">
    <property type="component" value="Unassembled WGS sequence"/>
</dbReference>
<dbReference type="InterPro" id="IPR013094">
    <property type="entry name" value="AB_hydrolase_3"/>
</dbReference>
<dbReference type="SUPFAM" id="SSF103473">
    <property type="entry name" value="MFS general substrate transporter"/>
    <property type="match status" value="1"/>
</dbReference>
<dbReference type="PROSITE" id="PS50991">
    <property type="entry name" value="PYR_CT"/>
    <property type="match status" value="1"/>
</dbReference>
<dbReference type="PANTHER" id="PTHR23025">
    <property type="entry name" value="TRIACYLGLYCEROL LIPASE"/>
    <property type="match status" value="1"/>
</dbReference>
<evidence type="ECO:0000313" key="12">
    <source>
        <dbReference type="Proteomes" id="UP000253845"/>
    </source>
</evidence>
<dbReference type="CDD" id="cd07938">
    <property type="entry name" value="DRE_TIM_HMGL"/>
    <property type="match status" value="1"/>
</dbReference>
<evidence type="ECO:0000256" key="7">
    <source>
        <dbReference type="ARBA" id="ARBA00023239"/>
    </source>
</evidence>
<dbReference type="GO" id="GO:0004806">
    <property type="term" value="F:triacylglycerol lipase activity"/>
    <property type="evidence" value="ECO:0007669"/>
    <property type="project" value="TreeGrafter"/>
</dbReference>
<dbReference type="Pfam" id="PF07859">
    <property type="entry name" value="Abhydrolase_3"/>
    <property type="match status" value="2"/>
</dbReference>
<dbReference type="GO" id="GO:0019433">
    <property type="term" value="P:triglyceride catabolic process"/>
    <property type="evidence" value="ECO:0007669"/>
    <property type="project" value="TreeGrafter"/>
</dbReference>
<feature type="transmembrane region" description="Helical" evidence="9">
    <location>
        <begin position="674"/>
        <end position="692"/>
    </location>
</feature>
<dbReference type="PRINTS" id="PR01315">
    <property type="entry name" value="BATTENIN"/>
</dbReference>
<dbReference type="SUPFAM" id="SSF51569">
    <property type="entry name" value="Aldolase"/>
    <property type="match status" value="1"/>
</dbReference>
<dbReference type="GO" id="GO:0005773">
    <property type="term" value="C:vacuole"/>
    <property type="evidence" value="ECO:0007669"/>
    <property type="project" value="UniProtKB-ARBA"/>
</dbReference>
<dbReference type="Gene3D" id="1.20.1250.20">
    <property type="entry name" value="MFS general substrate transporter like domains"/>
    <property type="match status" value="1"/>
</dbReference>